<feature type="region of interest" description="Disordered" evidence="1">
    <location>
        <begin position="1164"/>
        <end position="1240"/>
    </location>
</feature>
<evidence type="ECO:0000313" key="2">
    <source>
        <dbReference type="EMBL" id="VVC32837.1"/>
    </source>
</evidence>
<evidence type="ECO:0000313" key="3">
    <source>
        <dbReference type="Proteomes" id="UP000325440"/>
    </source>
</evidence>
<dbReference type="Proteomes" id="UP000325440">
    <property type="component" value="Unassembled WGS sequence"/>
</dbReference>
<proteinExistence type="predicted"/>
<feature type="compositionally biased region" description="Polar residues" evidence="1">
    <location>
        <begin position="1175"/>
        <end position="1240"/>
    </location>
</feature>
<sequence>MAVSPMYSKAARNSECLIETIQFFVNYSKINHESIHFNDFDIESSFQEDDNVIIKKPFIPVKPPKAVSPTLRLTYKASTRLSREEQLLSTIVHLDNGTTGYLITLNKNTGTWSCHACYPFKAPSLSLLEQHLTSKNHLLEMGKSCFPAQHFIKANLETGLSVGLPSMISGEPIPPGMEDEVANVLARIQATLDSIFIPLVGIEFIIELLPSDPTEEPRYLCALCDKRGDPRTFPNHLRSFNHHMAYLRRYFRSLACELDKLNKVSAKGFQELVFHIIGKIEEEYGRMKPIVVDASLFDMPTEKIKILRQVNNGKHIMESQEDIWMLDMIKPEFVENPTLLQERFPLKKIIEKNKREQEELENAIKVETSFNKNTRISVNKSQLRAKNDKDESDSDIEFVDIKPSTGSRPKVHVPRRVSKDRKRRSPLRKHHRSRSPPYRHKSRTRSKTPITRPRSRSHTPVRNRSRSRSPYYNRSKYSSHRRRYRSRERDESYRRPISPSSNVHPLHSMSGYVPGHPHPRMFYAAPYMFPRPYMRFPPHSRPRFYSPDLYSAEFQLPKERTTNKRKKLLLEYEKAVEDMKIEMEKKLNYHETNPENHPMYPDEWKKFWNRRFKELQIEGKDPNTYDFKPEWILSWNKRMQEIHNEEINEKIEKLKIKILGNIDMDIVEIDDYVSDTPSTDSSPVNEKKHTTDLKNSWHKSLVSEVTEKDFEAVHKLSSDKKAKVAGASPINSDSDDSINELTDQNKPREKIKIENPLNVITVLRQLSVLENQLGLLAPKVVDLLSKGLVMEKIESKSSIKLLSPDNCVMFETVKEKLKGQLLAGVVKKSLVNATMFSIRNIEKLMRIAPKFVPTTSMLNSSTTSITTLPSSTLTPGPIIVPGVGIIDKMAIAQQITEALLAQGKVDVTQEELETLITAVVGMAQSGDNLQGAKNLLTNINNREVLKTACDEVKKKEEIEKKNLEQLSQGDIINLLKNFRDLTTDEQDGLITYLKDLGEKNPDEVKKFRKYIDMGPSNLKEVTSMFREEDDDDNYELSEVCKAVKEKVVEQKDKDFNQMTVNFEITEEQKKLLNSIQDLFEIKSDYSLQPTNSQIQTTPDQSNQSTSLYSPTTEPYSPSCSIDPYSAQNSDPKIYSPSTTSTSFLTPQEQTNNKYIIHHETSNKYNIPQDQPHKYNVSQEQSNKYNVSPEQSNKYNVSQDQIKTYTPEEQSDKYNVTQEQPDPYSANQVDPYNDPYSQNRNNSYYQEQQQDSYYKYQLNTPVSKYPSSGAHYKGNSYKNNTYKSNNTYPDTFQGTSKESDRNDRYSRSHNNNNNNRFQSRR</sequence>
<feature type="compositionally biased region" description="Low complexity" evidence="1">
    <location>
        <begin position="1135"/>
        <end position="1146"/>
    </location>
</feature>
<name>A0A5E4MKQ9_9HEMI</name>
<feature type="compositionally biased region" description="Basic residues" evidence="1">
    <location>
        <begin position="409"/>
        <end position="446"/>
    </location>
</feature>
<feature type="compositionally biased region" description="Polar residues" evidence="1">
    <location>
        <begin position="1090"/>
        <end position="1130"/>
    </location>
</feature>
<feature type="compositionally biased region" description="Low complexity" evidence="1">
    <location>
        <begin position="1307"/>
        <end position="1320"/>
    </location>
</feature>
<feature type="compositionally biased region" description="Basic and acidic residues" evidence="1">
    <location>
        <begin position="1296"/>
        <end position="1305"/>
    </location>
</feature>
<keyword evidence="3" id="KW-1185">Reference proteome</keyword>
<feature type="compositionally biased region" description="Basic residues" evidence="1">
    <location>
        <begin position="453"/>
        <end position="467"/>
    </location>
</feature>
<feature type="compositionally biased region" description="Low complexity" evidence="1">
    <location>
        <begin position="1274"/>
        <end position="1287"/>
    </location>
</feature>
<accession>A0A5E4MKQ9</accession>
<gene>
    <name evidence="2" type="ORF">CINCED_3A016899</name>
</gene>
<protein>
    <submittedName>
        <fullName evidence="2">Uncharacterized protein</fullName>
    </submittedName>
</protein>
<evidence type="ECO:0000256" key="1">
    <source>
        <dbReference type="SAM" id="MobiDB-lite"/>
    </source>
</evidence>
<organism evidence="2 3">
    <name type="scientific">Cinara cedri</name>
    <dbReference type="NCBI Taxonomy" id="506608"/>
    <lineage>
        <taxon>Eukaryota</taxon>
        <taxon>Metazoa</taxon>
        <taxon>Ecdysozoa</taxon>
        <taxon>Arthropoda</taxon>
        <taxon>Hexapoda</taxon>
        <taxon>Insecta</taxon>
        <taxon>Pterygota</taxon>
        <taxon>Neoptera</taxon>
        <taxon>Paraneoptera</taxon>
        <taxon>Hemiptera</taxon>
        <taxon>Sternorrhyncha</taxon>
        <taxon>Aphidomorpha</taxon>
        <taxon>Aphidoidea</taxon>
        <taxon>Aphididae</taxon>
        <taxon>Lachninae</taxon>
        <taxon>Cinara</taxon>
    </lineage>
</organism>
<feature type="region of interest" description="Disordered" evidence="1">
    <location>
        <begin position="1090"/>
        <end position="1146"/>
    </location>
</feature>
<dbReference type="OrthoDB" id="5877502at2759"/>
<feature type="compositionally biased region" description="Basic residues" evidence="1">
    <location>
        <begin position="477"/>
        <end position="486"/>
    </location>
</feature>
<dbReference type="EMBL" id="CABPRJ010000959">
    <property type="protein sequence ID" value="VVC32837.1"/>
    <property type="molecule type" value="Genomic_DNA"/>
</dbReference>
<feature type="region of interest" description="Disordered" evidence="1">
    <location>
        <begin position="1264"/>
        <end position="1320"/>
    </location>
</feature>
<reference evidence="2 3" key="1">
    <citation type="submission" date="2019-08" db="EMBL/GenBank/DDBJ databases">
        <authorList>
            <person name="Alioto T."/>
            <person name="Alioto T."/>
            <person name="Gomez Garrido J."/>
        </authorList>
    </citation>
    <scope>NUCLEOTIDE SEQUENCE [LARGE SCALE GENOMIC DNA]</scope>
</reference>
<feature type="region of interest" description="Disordered" evidence="1">
    <location>
        <begin position="381"/>
        <end position="507"/>
    </location>
</feature>